<evidence type="ECO:0000256" key="6">
    <source>
        <dbReference type="ARBA" id="ARBA00022679"/>
    </source>
</evidence>
<dbReference type="GO" id="GO:0005634">
    <property type="term" value="C:nucleus"/>
    <property type="evidence" value="ECO:0007669"/>
    <property type="project" value="UniProtKB-SubCell"/>
</dbReference>
<evidence type="ECO:0000256" key="8">
    <source>
        <dbReference type="ARBA" id="ARBA00023242"/>
    </source>
</evidence>
<evidence type="ECO:0000313" key="11">
    <source>
        <dbReference type="Proteomes" id="UP000008909"/>
    </source>
</evidence>
<dbReference type="EMBL" id="DF143195">
    <property type="protein sequence ID" value="GAA51749.1"/>
    <property type="molecule type" value="Genomic_DNA"/>
</dbReference>
<dbReference type="Proteomes" id="UP000008909">
    <property type="component" value="Unassembled WGS sequence"/>
</dbReference>
<dbReference type="PANTHER" id="PTHR14614">
    <property type="entry name" value="HEPATOCELLULAR CARCINOMA-ASSOCIATED ANTIGEN"/>
    <property type="match status" value="1"/>
</dbReference>
<name>G7YFL6_CLOSI</name>
<dbReference type="SUPFAM" id="SSF53335">
    <property type="entry name" value="S-adenosyl-L-methionine-dependent methyltransferases"/>
    <property type="match status" value="1"/>
</dbReference>
<dbReference type="GO" id="GO:0018064">
    <property type="term" value="F:protein-L-histidine N-tele-methyltransferase activity"/>
    <property type="evidence" value="ECO:0007669"/>
    <property type="project" value="UniProtKB-EC"/>
</dbReference>
<evidence type="ECO:0000256" key="3">
    <source>
        <dbReference type="ARBA" id="ARBA00012533"/>
    </source>
</evidence>
<keyword evidence="7" id="KW-0949">S-adenosyl-L-methionine</keyword>
<dbReference type="InterPro" id="IPR029063">
    <property type="entry name" value="SAM-dependent_MTases_sf"/>
</dbReference>
<evidence type="ECO:0000256" key="2">
    <source>
        <dbReference type="ARBA" id="ARBA00004496"/>
    </source>
</evidence>
<dbReference type="GO" id="GO:0005737">
    <property type="term" value="C:cytoplasm"/>
    <property type="evidence" value="ECO:0007669"/>
    <property type="project" value="UniProtKB-SubCell"/>
</dbReference>
<evidence type="ECO:0000256" key="4">
    <source>
        <dbReference type="ARBA" id="ARBA00022490"/>
    </source>
</evidence>
<evidence type="ECO:0000256" key="1">
    <source>
        <dbReference type="ARBA" id="ARBA00004123"/>
    </source>
</evidence>
<protein>
    <recommendedName>
        <fullName evidence="3">protein-histidine N-methyltransferase</fullName>
        <ecNumber evidence="3">2.1.1.85</ecNumber>
    </recommendedName>
</protein>
<keyword evidence="5 10" id="KW-0489">Methyltransferase</keyword>
<dbReference type="CDD" id="cd02440">
    <property type="entry name" value="AdoMet_MTases"/>
    <property type="match status" value="1"/>
</dbReference>
<evidence type="ECO:0000256" key="9">
    <source>
        <dbReference type="ARBA" id="ARBA00038126"/>
    </source>
</evidence>
<reference evidence="10" key="1">
    <citation type="journal article" date="2011" name="Genome Biol.">
        <title>The draft genome of the carcinogenic human liver fluke Clonorchis sinensis.</title>
        <authorList>
            <person name="Wang X."/>
            <person name="Chen W."/>
            <person name="Huang Y."/>
            <person name="Sun J."/>
            <person name="Men J."/>
            <person name="Liu H."/>
            <person name="Luo F."/>
            <person name="Guo L."/>
            <person name="Lv X."/>
            <person name="Deng C."/>
            <person name="Zhou C."/>
            <person name="Fan Y."/>
            <person name="Li X."/>
            <person name="Huang L."/>
            <person name="Hu Y."/>
            <person name="Liang C."/>
            <person name="Hu X."/>
            <person name="Xu J."/>
            <person name="Yu X."/>
        </authorList>
    </citation>
    <scope>NUCLEOTIDE SEQUENCE [LARGE SCALE GENOMIC DNA]</scope>
    <source>
        <strain evidence="10">Henan</strain>
    </source>
</reference>
<sequence length="327" mass="36114">MAVTEDLACPTVQLDCLRGLFYLALRRRDPRVANGIPTVEGLLMDSSPKAFVLARVQFQFGFYTSQRVGKTEEFDPSPEYLTDVGKFSLADELLYLCPLDLEKFLSQPQPGRTHKAEDSAIESALKSGRDVIPGVMEGGLTVWDGSKHLIAYLAGKFSPSLFCGRRVLELGCGCGLPGLTALKYGASVVTFQDYNHEVITNWTIPNVLLNLGSTLDAEALKSSVNFYSGDWVQLARRWESEGEQPYDLILTAETIYRPDLYDRLLRAVAATLDKDGSVFLMCKAAYGPGGTLCDFVEAVDANGLFRPEITEIQEDGVVKFIVQLTWK</sequence>
<keyword evidence="4" id="KW-0963">Cytoplasm</keyword>
<dbReference type="PANTHER" id="PTHR14614:SF39">
    <property type="entry name" value="HISTIDINE PROTEIN METHYLTRANSFERASE 1 HOMOLOG"/>
    <property type="match status" value="1"/>
</dbReference>
<gene>
    <name evidence="10" type="ORF">CLF_106733</name>
</gene>
<dbReference type="Pfam" id="PF10294">
    <property type="entry name" value="Methyltransf_16"/>
    <property type="match status" value="1"/>
</dbReference>
<keyword evidence="8" id="KW-0539">Nucleus</keyword>
<dbReference type="AlphaFoldDB" id="G7YFL6"/>
<dbReference type="InterPro" id="IPR019410">
    <property type="entry name" value="Methyltransf_16"/>
</dbReference>
<keyword evidence="11" id="KW-1185">Reference proteome</keyword>
<accession>G7YFL6</accession>
<comment type="subcellular location">
    <subcellularLocation>
        <location evidence="2">Cytoplasm</location>
    </subcellularLocation>
    <subcellularLocation>
        <location evidence="1">Nucleus</location>
    </subcellularLocation>
</comment>
<dbReference type="Gene3D" id="3.40.50.150">
    <property type="entry name" value="Vaccinia Virus protein VP39"/>
    <property type="match status" value="1"/>
</dbReference>
<evidence type="ECO:0000313" key="10">
    <source>
        <dbReference type="EMBL" id="GAA51749.1"/>
    </source>
</evidence>
<organism evidence="10 11">
    <name type="scientific">Clonorchis sinensis</name>
    <name type="common">Chinese liver fluke</name>
    <dbReference type="NCBI Taxonomy" id="79923"/>
    <lineage>
        <taxon>Eukaryota</taxon>
        <taxon>Metazoa</taxon>
        <taxon>Spiralia</taxon>
        <taxon>Lophotrochozoa</taxon>
        <taxon>Platyhelminthes</taxon>
        <taxon>Trematoda</taxon>
        <taxon>Digenea</taxon>
        <taxon>Opisthorchiida</taxon>
        <taxon>Opisthorchiata</taxon>
        <taxon>Opisthorchiidae</taxon>
        <taxon>Clonorchis</taxon>
    </lineage>
</organism>
<evidence type="ECO:0000256" key="7">
    <source>
        <dbReference type="ARBA" id="ARBA00022691"/>
    </source>
</evidence>
<proteinExistence type="inferred from homology"/>
<dbReference type="GO" id="GO:0032259">
    <property type="term" value="P:methylation"/>
    <property type="evidence" value="ECO:0007669"/>
    <property type="project" value="UniProtKB-KW"/>
</dbReference>
<reference key="2">
    <citation type="submission" date="2011-10" db="EMBL/GenBank/DDBJ databases">
        <title>The genome and transcriptome sequence of Clonorchis sinensis provide insights into the carcinogenic liver fluke.</title>
        <authorList>
            <person name="Wang X."/>
            <person name="Huang Y."/>
            <person name="Chen W."/>
            <person name="Liu H."/>
            <person name="Guo L."/>
            <person name="Chen Y."/>
            <person name="Luo F."/>
            <person name="Zhou W."/>
            <person name="Sun J."/>
            <person name="Mao Q."/>
            <person name="Liang P."/>
            <person name="Zhou C."/>
            <person name="Tian Y."/>
            <person name="Men J."/>
            <person name="Lv X."/>
            <person name="Huang L."/>
            <person name="Zhou J."/>
            <person name="Hu Y."/>
            <person name="Li R."/>
            <person name="Zhang F."/>
            <person name="Lei H."/>
            <person name="Li X."/>
            <person name="Hu X."/>
            <person name="Liang C."/>
            <person name="Xu J."/>
            <person name="Wu Z."/>
            <person name="Yu X."/>
        </authorList>
    </citation>
    <scope>NUCLEOTIDE SEQUENCE</scope>
    <source>
        <strain>Henan</strain>
    </source>
</reference>
<evidence type="ECO:0000256" key="5">
    <source>
        <dbReference type="ARBA" id="ARBA00022603"/>
    </source>
</evidence>
<keyword evidence="6 10" id="KW-0808">Transferase</keyword>
<comment type="similarity">
    <text evidence="9">Belongs to the methyltransferase superfamily. METTL18 family.</text>
</comment>
<dbReference type="EC" id="2.1.1.85" evidence="3"/>